<organism evidence="1">
    <name type="scientific">Caldicellulosiruptor owensensis</name>
    <dbReference type="NCBI Taxonomy" id="55205"/>
    <lineage>
        <taxon>Bacteria</taxon>
        <taxon>Bacillati</taxon>
        <taxon>Bacillota</taxon>
        <taxon>Bacillota incertae sedis</taxon>
        <taxon>Caldicellulosiruptorales</taxon>
        <taxon>Caldicellulosiruptoraceae</taxon>
        <taxon>Caldicellulosiruptor</taxon>
    </lineage>
</organism>
<accession>A0A7C5Z608</accession>
<dbReference type="EMBL" id="DRUZ01000010">
    <property type="protein sequence ID" value="HHS01081.1"/>
    <property type="molecule type" value="Genomic_DNA"/>
</dbReference>
<dbReference type="AlphaFoldDB" id="A0A7C5Z608"/>
<sequence length="190" mass="23171">MIMLNKEKGKKIFEMYLRRCWKIPVEPEKIDYYVYQNCVHDLKEAVNLYEDYYEYEHCYWDYEEEEYVYSDDYETYEQQIFVITRSNDCQTLWDYTRAHMGGEIFRKPLYEVLSEELKGIKMVIIVVTHNYCYKDNDKYHDKYTVKCYMFAATTKLFKNILKAEKEAEELKQIRRSSQSIQECSTTTSCL</sequence>
<reference evidence="1" key="1">
    <citation type="journal article" date="2020" name="mSystems">
        <title>Genome- and Community-Level Interaction Insights into Carbon Utilization and Element Cycling Functions of Hydrothermarchaeota in Hydrothermal Sediment.</title>
        <authorList>
            <person name="Zhou Z."/>
            <person name="Liu Y."/>
            <person name="Xu W."/>
            <person name="Pan J."/>
            <person name="Luo Z.H."/>
            <person name="Li M."/>
        </authorList>
    </citation>
    <scope>NUCLEOTIDE SEQUENCE [LARGE SCALE GENOMIC DNA]</scope>
    <source>
        <strain evidence="1">SpSt-102</strain>
    </source>
</reference>
<comment type="caution">
    <text evidence="1">The sequence shown here is derived from an EMBL/GenBank/DDBJ whole genome shotgun (WGS) entry which is preliminary data.</text>
</comment>
<name>A0A7C5Z608_9FIRM</name>
<evidence type="ECO:0000313" key="1">
    <source>
        <dbReference type="EMBL" id="HHS01081.1"/>
    </source>
</evidence>
<gene>
    <name evidence="1" type="ORF">ENL71_00810</name>
</gene>
<protein>
    <submittedName>
        <fullName evidence="1">Uncharacterized protein</fullName>
    </submittedName>
</protein>
<proteinExistence type="predicted"/>